<evidence type="ECO:0000313" key="1">
    <source>
        <dbReference type="EMBL" id="DAE21779.1"/>
    </source>
</evidence>
<name>A0A8S5QSK5_9CAUD</name>
<organism evidence="1">
    <name type="scientific">Siphoviridae sp. ct2773</name>
    <dbReference type="NCBI Taxonomy" id="2826275"/>
    <lineage>
        <taxon>Viruses</taxon>
        <taxon>Duplodnaviria</taxon>
        <taxon>Heunggongvirae</taxon>
        <taxon>Uroviricota</taxon>
        <taxon>Caudoviricetes</taxon>
    </lineage>
</organism>
<proteinExistence type="predicted"/>
<reference evidence="1" key="1">
    <citation type="journal article" date="2021" name="Proc. Natl. Acad. Sci. U.S.A.">
        <title>A Catalog of Tens of Thousands of Viruses from Human Metagenomes Reveals Hidden Associations with Chronic Diseases.</title>
        <authorList>
            <person name="Tisza M.J."/>
            <person name="Buck C.B."/>
        </authorList>
    </citation>
    <scope>NUCLEOTIDE SEQUENCE</scope>
    <source>
        <strain evidence="1">Ct2773</strain>
    </source>
</reference>
<dbReference type="EMBL" id="BK015717">
    <property type="protein sequence ID" value="DAE21779.1"/>
    <property type="molecule type" value="Genomic_DNA"/>
</dbReference>
<accession>A0A8S5QSK5</accession>
<protein>
    <submittedName>
        <fullName evidence="1">Uncharacterized protein</fullName>
    </submittedName>
</protein>
<sequence>MPETTFQKFAKTLSFSETIVYTYICQEGKGQTAHTIERQAVTANP</sequence>